<proteinExistence type="predicted"/>
<keyword evidence="2" id="KW-1185">Reference proteome</keyword>
<reference evidence="1 2" key="1">
    <citation type="submission" date="2019-10" db="EMBL/GenBank/DDBJ databases">
        <title>Epibacterium sp. nov., isolated from seawater.</title>
        <authorList>
            <person name="Zhang X."/>
            <person name="Li N."/>
        </authorList>
    </citation>
    <scope>NUCLEOTIDE SEQUENCE [LARGE SCALE GENOMIC DNA]</scope>
    <source>
        <strain evidence="1 2">SM1979</strain>
    </source>
</reference>
<dbReference type="RefSeq" id="WP_153213925.1">
    <property type="nucleotide sequence ID" value="NZ_WIBF01000001.1"/>
</dbReference>
<evidence type="ECO:0000313" key="2">
    <source>
        <dbReference type="Proteomes" id="UP000444174"/>
    </source>
</evidence>
<dbReference type="EMBL" id="WIBF01000001">
    <property type="protein sequence ID" value="MQQ07004.1"/>
    <property type="molecule type" value="Genomic_DNA"/>
</dbReference>
<sequence length="61" mass="7182">MIQACEEVITEIEREIERVKEVTRKQVENTFNEDVTETIWRDPRSITALAALSIQKERFTS</sequence>
<comment type="caution">
    <text evidence="1">The sequence shown here is derived from an EMBL/GenBank/DDBJ whole genome shotgun (WGS) entry which is preliminary data.</text>
</comment>
<dbReference type="Proteomes" id="UP000444174">
    <property type="component" value="Unassembled WGS sequence"/>
</dbReference>
<evidence type="ECO:0000313" key="1">
    <source>
        <dbReference type="EMBL" id="MQQ07004.1"/>
    </source>
</evidence>
<organism evidence="1 2">
    <name type="scientific">Tritonibacter litoralis</name>
    <dbReference type="NCBI Taxonomy" id="2662264"/>
    <lineage>
        <taxon>Bacteria</taxon>
        <taxon>Pseudomonadati</taxon>
        <taxon>Pseudomonadota</taxon>
        <taxon>Alphaproteobacteria</taxon>
        <taxon>Rhodobacterales</taxon>
        <taxon>Paracoccaceae</taxon>
        <taxon>Tritonibacter</taxon>
    </lineage>
</organism>
<gene>
    <name evidence="1" type="ORF">GFB49_00905</name>
</gene>
<accession>A0A843YC03</accession>
<protein>
    <submittedName>
        <fullName evidence="1">Uncharacterized protein</fullName>
    </submittedName>
</protein>
<name>A0A843YC03_9RHOB</name>
<dbReference type="AlphaFoldDB" id="A0A843YC03"/>